<reference evidence="2 3" key="1">
    <citation type="submission" date="2023-10" db="EMBL/GenBank/DDBJ databases">
        <title>Chromosome-scale genome assembly provides insights into flower coloration mechanisms of Canna indica.</title>
        <authorList>
            <person name="Li C."/>
        </authorList>
    </citation>
    <scope>NUCLEOTIDE SEQUENCE [LARGE SCALE GENOMIC DNA]</scope>
    <source>
        <tissue evidence="2">Flower</tissue>
    </source>
</reference>
<keyword evidence="1" id="KW-0472">Membrane</keyword>
<accession>A0AAQ3Q6B6</accession>
<dbReference type="AlphaFoldDB" id="A0AAQ3Q6B6"/>
<proteinExistence type="predicted"/>
<name>A0AAQ3Q6B6_9LILI</name>
<keyword evidence="3" id="KW-1185">Reference proteome</keyword>
<keyword evidence="1" id="KW-1133">Transmembrane helix</keyword>
<protein>
    <submittedName>
        <fullName evidence="2">Uncharacterized protein</fullName>
    </submittedName>
</protein>
<gene>
    <name evidence="2" type="ORF">Cni_G06232</name>
</gene>
<feature type="transmembrane region" description="Helical" evidence="1">
    <location>
        <begin position="36"/>
        <end position="59"/>
    </location>
</feature>
<dbReference type="EMBL" id="CP136891">
    <property type="protein sequence ID" value="WOK97524.1"/>
    <property type="molecule type" value="Genomic_DNA"/>
</dbReference>
<evidence type="ECO:0000256" key="1">
    <source>
        <dbReference type="SAM" id="Phobius"/>
    </source>
</evidence>
<organism evidence="2 3">
    <name type="scientific">Canna indica</name>
    <name type="common">Indian-shot</name>
    <dbReference type="NCBI Taxonomy" id="4628"/>
    <lineage>
        <taxon>Eukaryota</taxon>
        <taxon>Viridiplantae</taxon>
        <taxon>Streptophyta</taxon>
        <taxon>Embryophyta</taxon>
        <taxon>Tracheophyta</taxon>
        <taxon>Spermatophyta</taxon>
        <taxon>Magnoliopsida</taxon>
        <taxon>Liliopsida</taxon>
        <taxon>Zingiberales</taxon>
        <taxon>Cannaceae</taxon>
        <taxon>Canna</taxon>
    </lineage>
</organism>
<sequence>MSVIGVAGIILLVMKPLVVMIVQRTPEGALLDEASVVSVLLMAFACGFMCMMIGFDFIIRRDGVAGRSPAGDDAGGTGRSLCGRVANADDHSPCRDAN</sequence>
<keyword evidence="1" id="KW-0812">Transmembrane</keyword>
<evidence type="ECO:0000313" key="3">
    <source>
        <dbReference type="Proteomes" id="UP001327560"/>
    </source>
</evidence>
<evidence type="ECO:0000313" key="2">
    <source>
        <dbReference type="EMBL" id="WOK97524.1"/>
    </source>
</evidence>
<dbReference type="Proteomes" id="UP001327560">
    <property type="component" value="Chromosome 2"/>
</dbReference>